<dbReference type="NCBIfam" id="TIGR00125">
    <property type="entry name" value="cyt_tran_rel"/>
    <property type="match status" value="1"/>
</dbReference>
<evidence type="ECO:0000313" key="13">
    <source>
        <dbReference type="EMBL" id="TQD43498.1"/>
    </source>
</evidence>
<sequence>MEPWLIYGGTFDPVHLGHLAIARNGRDVLRAPVHLMPAADPPHRAPPGASAAHRARMLDIAVEGEPGMAVDRRELEREGRSWSVDTLRGLRDEIGGRRPVVLLLGADSFLGLPGWKEWQALFELAHFMVAERPGTRLDGALPETLRAALAGRWADSVEALRASPAGRVLRLDQPLHPHSASAIRRAIAQGGPWEAQVPAGVAAYIRRHRLYGAEAEPASGASPGASSQQV</sequence>
<dbReference type="HAMAP" id="MF_00244">
    <property type="entry name" value="NaMN_adenylyltr"/>
    <property type="match status" value="1"/>
</dbReference>
<keyword evidence="9 11" id="KW-0520">NAD</keyword>
<evidence type="ECO:0000259" key="12">
    <source>
        <dbReference type="Pfam" id="PF01467"/>
    </source>
</evidence>
<accession>A0A508A6J6</accession>
<evidence type="ECO:0000256" key="7">
    <source>
        <dbReference type="ARBA" id="ARBA00022741"/>
    </source>
</evidence>
<keyword evidence="7 11" id="KW-0547">Nucleotide-binding</keyword>
<protein>
    <recommendedName>
        <fullName evidence="11">Probable nicotinate-nucleotide adenylyltransferase</fullName>
        <ecNumber evidence="11">2.7.7.18</ecNumber>
    </recommendedName>
    <alternativeName>
        <fullName evidence="11">Deamido-NAD(+) diphosphorylase</fullName>
    </alternativeName>
    <alternativeName>
        <fullName evidence="11">Deamido-NAD(+) pyrophosphorylase</fullName>
    </alternativeName>
    <alternativeName>
        <fullName evidence="11">Nicotinate mononucleotide adenylyltransferase</fullName>
        <shortName evidence="11">NaMN adenylyltransferase</shortName>
    </alternativeName>
</protein>
<proteinExistence type="inferred from homology"/>
<dbReference type="Pfam" id="PF01467">
    <property type="entry name" value="CTP_transf_like"/>
    <property type="match status" value="1"/>
</dbReference>
<evidence type="ECO:0000256" key="8">
    <source>
        <dbReference type="ARBA" id="ARBA00022840"/>
    </source>
</evidence>
<comment type="caution">
    <text evidence="13">The sequence shown here is derived from an EMBL/GenBank/DDBJ whole genome shotgun (WGS) entry which is preliminary data.</text>
</comment>
<dbReference type="EC" id="2.7.7.18" evidence="11"/>
<reference evidence="13 14" key="1">
    <citation type="submission" date="2019-06" db="EMBL/GenBank/DDBJ databases">
        <title>Lysobacter alkalisoli sp. nov. isolated from saline soil.</title>
        <authorList>
            <person name="Sun J.-Q."/>
            <person name="Xu L."/>
        </authorList>
    </citation>
    <scope>NUCLEOTIDE SEQUENCE [LARGE SCALE GENOMIC DNA]</scope>
    <source>
        <strain evidence="13 14">JCM 31130</strain>
    </source>
</reference>
<comment type="pathway">
    <text evidence="2 11">Cofactor biosynthesis; NAD(+) biosynthesis; deamido-NAD(+) from nicotinate D-ribonucleotide: step 1/1.</text>
</comment>
<dbReference type="OrthoDB" id="5295945at2"/>
<feature type="domain" description="Cytidyltransferase-like" evidence="12">
    <location>
        <begin position="6"/>
        <end position="185"/>
    </location>
</feature>
<evidence type="ECO:0000256" key="9">
    <source>
        <dbReference type="ARBA" id="ARBA00023027"/>
    </source>
</evidence>
<dbReference type="InterPro" id="IPR005248">
    <property type="entry name" value="NadD/NMNAT"/>
</dbReference>
<gene>
    <name evidence="11 13" type="primary">nadD</name>
    <name evidence="13" type="ORF">FKV25_10355</name>
</gene>
<keyword evidence="6 11" id="KW-0548">Nucleotidyltransferase</keyword>
<dbReference type="InterPro" id="IPR004821">
    <property type="entry name" value="Cyt_trans-like"/>
</dbReference>
<dbReference type="PANTHER" id="PTHR21342">
    <property type="entry name" value="PHOSPHOPANTETHEINE ADENYLYLTRANSFERASE"/>
    <property type="match status" value="1"/>
</dbReference>
<dbReference type="NCBIfam" id="NF000839">
    <property type="entry name" value="PRK00071.1-1"/>
    <property type="match status" value="1"/>
</dbReference>
<evidence type="ECO:0000256" key="10">
    <source>
        <dbReference type="ARBA" id="ARBA00048721"/>
    </source>
</evidence>
<dbReference type="CDD" id="cd02165">
    <property type="entry name" value="NMNAT"/>
    <property type="match status" value="1"/>
</dbReference>
<dbReference type="PANTHER" id="PTHR21342:SF0">
    <property type="entry name" value="BIFUNCTIONAL NMN ADENYLYLTRANSFERASE_NUDIX HYDROLASE"/>
    <property type="match status" value="1"/>
</dbReference>
<evidence type="ECO:0000256" key="2">
    <source>
        <dbReference type="ARBA" id="ARBA00005019"/>
    </source>
</evidence>
<keyword evidence="5 11" id="KW-0808">Transferase</keyword>
<keyword evidence="14" id="KW-1185">Reference proteome</keyword>
<evidence type="ECO:0000313" key="14">
    <source>
        <dbReference type="Proteomes" id="UP000318212"/>
    </source>
</evidence>
<name>A0A508A6J6_9GAMM</name>
<dbReference type="GO" id="GO:0005524">
    <property type="term" value="F:ATP binding"/>
    <property type="evidence" value="ECO:0007669"/>
    <property type="project" value="UniProtKB-KW"/>
</dbReference>
<dbReference type="GO" id="GO:0004515">
    <property type="term" value="F:nicotinate-nucleotide adenylyltransferase activity"/>
    <property type="evidence" value="ECO:0007669"/>
    <property type="project" value="UniProtKB-UniRule"/>
</dbReference>
<dbReference type="SUPFAM" id="SSF52374">
    <property type="entry name" value="Nucleotidylyl transferase"/>
    <property type="match status" value="1"/>
</dbReference>
<evidence type="ECO:0000256" key="1">
    <source>
        <dbReference type="ARBA" id="ARBA00002324"/>
    </source>
</evidence>
<dbReference type="UniPathway" id="UPA00253">
    <property type="reaction ID" value="UER00332"/>
</dbReference>
<dbReference type="RefSeq" id="WP_141518729.1">
    <property type="nucleotide sequence ID" value="NZ_VICE01000096.1"/>
</dbReference>
<keyword evidence="8 11" id="KW-0067">ATP-binding</keyword>
<dbReference type="InterPro" id="IPR014729">
    <property type="entry name" value="Rossmann-like_a/b/a_fold"/>
</dbReference>
<evidence type="ECO:0000256" key="4">
    <source>
        <dbReference type="ARBA" id="ARBA00022642"/>
    </source>
</evidence>
<dbReference type="AlphaFoldDB" id="A0A508A6J6"/>
<dbReference type="NCBIfam" id="TIGR00482">
    <property type="entry name" value="nicotinate (nicotinamide) nucleotide adenylyltransferase"/>
    <property type="match status" value="1"/>
</dbReference>
<dbReference type="EMBL" id="VICE01000096">
    <property type="protein sequence ID" value="TQD43498.1"/>
    <property type="molecule type" value="Genomic_DNA"/>
</dbReference>
<dbReference type="Gene3D" id="3.40.50.620">
    <property type="entry name" value="HUPs"/>
    <property type="match status" value="1"/>
</dbReference>
<dbReference type="Proteomes" id="UP000318212">
    <property type="component" value="Unassembled WGS sequence"/>
</dbReference>
<comment type="similarity">
    <text evidence="3 11">Belongs to the NadD family.</text>
</comment>
<organism evidence="13 14">
    <name type="scientific">Marilutibacter aestuarii</name>
    <dbReference type="NCBI Taxonomy" id="1706195"/>
    <lineage>
        <taxon>Bacteria</taxon>
        <taxon>Pseudomonadati</taxon>
        <taxon>Pseudomonadota</taxon>
        <taxon>Gammaproteobacteria</taxon>
        <taxon>Lysobacterales</taxon>
        <taxon>Lysobacteraceae</taxon>
        <taxon>Marilutibacter</taxon>
    </lineage>
</organism>
<evidence type="ECO:0000256" key="11">
    <source>
        <dbReference type="HAMAP-Rule" id="MF_00244"/>
    </source>
</evidence>
<keyword evidence="4 11" id="KW-0662">Pyridine nucleotide biosynthesis</keyword>
<evidence type="ECO:0000256" key="3">
    <source>
        <dbReference type="ARBA" id="ARBA00009014"/>
    </source>
</evidence>
<evidence type="ECO:0000256" key="5">
    <source>
        <dbReference type="ARBA" id="ARBA00022679"/>
    </source>
</evidence>
<comment type="catalytic activity">
    <reaction evidence="10 11">
        <text>nicotinate beta-D-ribonucleotide + ATP + H(+) = deamido-NAD(+) + diphosphate</text>
        <dbReference type="Rhea" id="RHEA:22860"/>
        <dbReference type="ChEBI" id="CHEBI:15378"/>
        <dbReference type="ChEBI" id="CHEBI:30616"/>
        <dbReference type="ChEBI" id="CHEBI:33019"/>
        <dbReference type="ChEBI" id="CHEBI:57502"/>
        <dbReference type="ChEBI" id="CHEBI:58437"/>
        <dbReference type="EC" id="2.7.7.18"/>
    </reaction>
</comment>
<evidence type="ECO:0000256" key="6">
    <source>
        <dbReference type="ARBA" id="ARBA00022695"/>
    </source>
</evidence>
<dbReference type="GO" id="GO:0009435">
    <property type="term" value="P:NAD+ biosynthetic process"/>
    <property type="evidence" value="ECO:0007669"/>
    <property type="project" value="UniProtKB-UniRule"/>
</dbReference>
<comment type="function">
    <text evidence="1 11">Catalyzes the reversible adenylation of nicotinate mononucleotide (NaMN) to nicotinic acid adenine dinucleotide (NaAD).</text>
</comment>